<proteinExistence type="predicted"/>
<evidence type="ECO:0000259" key="2">
    <source>
        <dbReference type="Pfam" id="PF12395"/>
    </source>
</evidence>
<protein>
    <recommendedName>
        <fullName evidence="4">DUF1835 domain-containing protein</fullName>
    </recommendedName>
</protein>
<dbReference type="InterPro" id="IPR022123">
    <property type="entry name" value="DUF3658"/>
</dbReference>
<reference evidence="3" key="1">
    <citation type="submission" date="2016-08" db="EMBL/GenBank/DDBJ databases">
        <title>Complete Genome Seqeunce of Paenibacillus sp. nov. IHBB 9852 from high altitute lake of Indian trans-Himalayas.</title>
        <authorList>
            <person name="Kiran S."/>
            <person name="Swarnkar M.K."/>
            <person name="Rana A."/>
            <person name="Tewari R."/>
            <person name="Gulati A."/>
        </authorList>
    </citation>
    <scope>NUCLEOTIDE SEQUENCE [LARGE SCALE GENOMIC DNA]</scope>
    <source>
        <strain evidence="3">IHBB 9852</strain>
    </source>
</reference>
<dbReference type="InterPro" id="IPR014973">
    <property type="entry name" value="DUF1835"/>
</dbReference>
<sequence>MTDKGGIPIDKLDEKLKALHERAHLAILRNLLNSVKQHDTAVKEPSEQEQSDRLYELLGKHIDAVYEQHMEIERLQTHVHVVFSLSDAGSLKVALSKVGKRQQSRVLAFNSWFSVGPIADLDTPEGQQRRQSWLLEHVQDDYFFDTINRDHQIAQLMKELKAIPEHKTVVIWCADNGHDQTGLRFALYLLKDRKQPIHIVNVTKVSQALGFRQNGGETPYAQALIDRENYVEIVRDYAEGFPLDSDTRKRYETEWIELAGQNHWLRLWEDGKLIGCDEDKLDPVIIQSVIDLQGIHGAGDYVHAGEVMGRVLEASRQRISMSFLTYRILRLTSDGVLNFKGIPGLSLQYSISLSNKRGTTKLGNSEEAANE</sequence>
<evidence type="ECO:0000313" key="3">
    <source>
        <dbReference type="EMBL" id="ANY71372.1"/>
    </source>
</evidence>
<dbReference type="KEGG" id="pib:BBD41_01555"/>
<accession>A0A1B2DUI1</accession>
<dbReference type="AlphaFoldDB" id="A0A1B2DUI1"/>
<evidence type="ECO:0008006" key="4">
    <source>
        <dbReference type="Google" id="ProtNLM"/>
    </source>
</evidence>
<dbReference type="Pfam" id="PF12395">
    <property type="entry name" value="DUF3658"/>
    <property type="match status" value="1"/>
</dbReference>
<feature type="domain" description="DUF3658" evidence="2">
    <location>
        <begin position="242"/>
        <end position="343"/>
    </location>
</feature>
<dbReference type="EMBL" id="CP016809">
    <property type="protein sequence ID" value="ANY71372.1"/>
    <property type="molecule type" value="Genomic_DNA"/>
</dbReference>
<name>A0A1B2DUI1_9BACL</name>
<gene>
    <name evidence="3" type="ORF">BBD41_01555</name>
</gene>
<evidence type="ECO:0000259" key="1">
    <source>
        <dbReference type="Pfam" id="PF08874"/>
    </source>
</evidence>
<feature type="domain" description="DUF1835" evidence="1">
    <location>
        <begin position="79"/>
        <end position="202"/>
    </location>
</feature>
<dbReference type="Pfam" id="PF08874">
    <property type="entry name" value="DUF1835"/>
    <property type="match status" value="1"/>
</dbReference>
<organism evidence="3">
    <name type="scientific">Paenibacillus ihbetae</name>
    <dbReference type="NCBI Taxonomy" id="1870820"/>
    <lineage>
        <taxon>Bacteria</taxon>
        <taxon>Bacillati</taxon>
        <taxon>Bacillota</taxon>
        <taxon>Bacilli</taxon>
        <taxon>Bacillales</taxon>
        <taxon>Paenibacillaceae</taxon>
        <taxon>Paenibacillus</taxon>
    </lineage>
</organism>